<name>A0AAD7APY7_9AGAR</name>
<keyword evidence="3" id="KW-1185">Reference proteome</keyword>
<dbReference type="Proteomes" id="UP001218218">
    <property type="component" value="Unassembled WGS sequence"/>
</dbReference>
<evidence type="ECO:0000256" key="1">
    <source>
        <dbReference type="SAM" id="MobiDB-lite"/>
    </source>
</evidence>
<organism evidence="2 3">
    <name type="scientific">Mycena albidolilacea</name>
    <dbReference type="NCBI Taxonomy" id="1033008"/>
    <lineage>
        <taxon>Eukaryota</taxon>
        <taxon>Fungi</taxon>
        <taxon>Dikarya</taxon>
        <taxon>Basidiomycota</taxon>
        <taxon>Agaricomycotina</taxon>
        <taxon>Agaricomycetes</taxon>
        <taxon>Agaricomycetidae</taxon>
        <taxon>Agaricales</taxon>
        <taxon>Marasmiineae</taxon>
        <taxon>Mycenaceae</taxon>
        <taxon>Mycena</taxon>
    </lineage>
</organism>
<dbReference type="AlphaFoldDB" id="A0AAD7APY7"/>
<sequence length="192" mass="22123">MFYVLNVPQCHQLMMQGSRYSYRSGARACENCRMDRHKRKCYKAESALNFLERMAITAARIKELKNTKNMPSRDVQTRHSDQSPRAWPNTPDVPTSSSKEIPIAKLEPLSQFGFFLNIHNFQEAIMGRSGQRPAAVLIDVVYLWAIYLSGSERSPSQPHQDSAGLSRRSRWDTRADYQRGHPCRMPWMSAND</sequence>
<protein>
    <submittedName>
        <fullName evidence="2">Uncharacterized protein</fullName>
    </submittedName>
</protein>
<gene>
    <name evidence="2" type="ORF">DFH08DRAFT_799143</name>
</gene>
<accession>A0AAD7APY7</accession>
<evidence type="ECO:0000313" key="3">
    <source>
        <dbReference type="Proteomes" id="UP001218218"/>
    </source>
</evidence>
<proteinExistence type="predicted"/>
<reference evidence="2" key="1">
    <citation type="submission" date="2023-03" db="EMBL/GenBank/DDBJ databases">
        <title>Massive genome expansion in bonnet fungi (Mycena s.s.) driven by repeated elements and novel gene families across ecological guilds.</title>
        <authorList>
            <consortium name="Lawrence Berkeley National Laboratory"/>
            <person name="Harder C.B."/>
            <person name="Miyauchi S."/>
            <person name="Viragh M."/>
            <person name="Kuo A."/>
            <person name="Thoen E."/>
            <person name="Andreopoulos B."/>
            <person name="Lu D."/>
            <person name="Skrede I."/>
            <person name="Drula E."/>
            <person name="Henrissat B."/>
            <person name="Morin E."/>
            <person name="Kohler A."/>
            <person name="Barry K."/>
            <person name="LaButti K."/>
            <person name="Morin E."/>
            <person name="Salamov A."/>
            <person name="Lipzen A."/>
            <person name="Mereny Z."/>
            <person name="Hegedus B."/>
            <person name="Baldrian P."/>
            <person name="Stursova M."/>
            <person name="Weitz H."/>
            <person name="Taylor A."/>
            <person name="Grigoriev I.V."/>
            <person name="Nagy L.G."/>
            <person name="Martin F."/>
            <person name="Kauserud H."/>
        </authorList>
    </citation>
    <scope>NUCLEOTIDE SEQUENCE</scope>
    <source>
        <strain evidence="2">CBHHK002</strain>
    </source>
</reference>
<feature type="region of interest" description="Disordered" evidence="1">
    <location>
        <begin position="152"/>
        <end position="173"/>
    </location>
</feature>
<feature type="region of interest" description="Disordered" evidence="1">
    <location>
        <begin position="65"/>
        <end position="98"/>
    </location>
</feature>
<dbReference type="EMBL" id="JARIHO010000003">
    <property type="protein sequence ID" value="KAJ7364826.1"/>
    <property type="molecule type" value="Genomic_DNA"/>
</dbReference>
<evidence type="ECO:0000313" key="2">
    <source>
        <dbReference type="EMBL" id="KAJ7364826.1"/>
    </source>
</evidence>
<comment type="caution">
    <text evidence="2">The sequence shown here is derived from an EMBL/GenBank/DDBJ whole genome shotgun (WGS) entry which is preliminary data.</text>
</comment>